<evidence type="ECO:0000313" key="1">
    <source>
        <dbReference type="EMBL" id="KAK2653412.1"/>
    </source>
</evidence>
<dbReference type="PANTHER" id="PTHR47481">
    <property type="match status" value="1"/>
</dbReference>
<organism evidence="1 2">
    <name type="scientific">Dipteronia dyeriana</name>
    <dbReference type="NCBI Taxonomy" id="168575"/>
    <lineage>
        <taxon>Eukaryota</taxon>
        <taxon>Viridiplantae</taxon>
        <taxon>Streptophyta</taxon>
        <taxon>Embryophyta</taxon>
        <taxon>Tracheophyta</taxon>
        <taxon>Spermatophyta</taxon>
        <taxon>Magnoliopsida</taxon>
        <taxon>eudicotyledons</taxon>
        <taxon>Gunneridae</taxon>
        <taxon>Pentapetalae</taxon>
        <taxon>rosids</taxon>
        <taxon>malvids</taxon>
        <taxon>Sapindales</taxon>
        <taxon>Sapindaceae</taxon>
        <taxon>Hippocastanoideae</taxon>
        <taxon>Acereae</taxon>
        <taxon>Dipteronia</taxon>
    </lineage>
</organism>
<accession>A0AAE0CJF8</accession>
<evidence type="ECO:0000313" key="2">
    <source>
        <dbReference type="Proteomes" id="UP001280121"/>
    </source>
</evidence>
<name>A0AAE0CJF8_9ROSI</name>
<sequence length="94" mass="10462">MMQLKLQLQTLKKGNSSMSDYLMKKESLIDAWMYSGSVVFEDDKVGCILGGLGLEYDALVIPITSMPGCYSLPEINALLLTHEPRIDQHHSSES</sequence>
<reference evidence="1" key="1">
    <citation type="journal article" date="2023" name="Plant J.">
        <title>Genome sequences and population genomics provide insights into the demographic history, inbreeding, and mutation load of two 'living fossil' tree species of Dipteronia.</title>
        <authorList>
            <person name="Feng Y."/>
            <person name="Comes H.P."/>
            <person name="Chen J."/>
            <person name="Zhu S."/>
            <person name="Lu R."/>
            <person name="Zhang X."/>
            <person name="Li P."/>
            <person name="Qiu J."/>
            <person name="Olsen K.M."/>
            <person name="Qiu Y."/>
        </authorList>
    </citation>
    <scope>NUCLEOTIDE SEQUENCE</scope>
    <source>
        <strain evidence="1">KIB01</strain>
    </source>
</reference>
<dbReference type="Proteomes" id="UP001280121">
    <property type="component" value="Unassembled WGS sequence"/>
</dbReference>
<proteinExistence type="predicted"/>
<protein>
    <submittedName>
        <fullName evidence="1">Uncharacterized protein</fullName>
    </submittedName>
</protein>
<keyword evidence="2" id="KW-1185">Reference proteome</keyword>
<dbReference type="PANTHER" id="PTHR47481:SF22">
    <property type="entry name" value="RETROTRANSPOSON GAG DOMAIN-CONTAINING PROTEIN"/>
    <property type="match status" value="1"/>
</dbReference>
<dbReference type="AlphaFoldDB" id="A0AAE0CJF8"/>
<dbReference type="EMBL" id="JANJYI010000004">
    <property type="protein sequence ID" value="KAK2653412.1"/>
    <property type="molecule type" value="Genomic_DNA"/>
</dbReference>
<comment type="caution">
    <text evidence="1">The sequence shown here is derived from an EMBL/GenBank/DDBJ whole genome shotgun (WGS) entry which is preliminary data.</text>
</comment>
<gene>
    <name evidence="1" type="ORF">Ddye_013268</name>
</gene>